<dbReference type="EMBL" id="BLXT01005065">
    <property type="protein sequence ID" value="GFO19536.1"/>
    <property type="molecule type" value="Genomic_DNA"/>
</dbReference>
<gene>
    <name evidence="2" type="ORF">PoB_004604100</name>
</gene>
<proteinExistence type="predicted"/>
<organism evidence="2 3">
    <name type="scientific">Plakobranchus ocellatus</name>
    <dbReference type="NCBI Taxonomy" id="259542"/>
    <lineage>
        <taxon>Eukaryota</taxon>
        <taxon>Metazoa</taxon>
        <taxon>Spiralia</taxon>
        <taxon>Lophotrochozoa</taxon>
        <taxon>Mollusca</taxon>
        <taxon>Gastropoda</taxon>
        <taxon>Heterobranchia</taxon>
        <taxon>Euthyneura</taxon>
        <taxon>Panpulmonata</taxon>
        <taxon>Sacoglossa</taxon>
        <taxon>Placobranchoidea</taxon>
        <taxon>Plakobranchidae</taxon>
        <taxon>Plakobranchus</taxon>
    </lineage>
</organism>
<reference evidence="2 3" key="1">
    <citation type="journal article" date="2021" name="Elife">
        <title>Chloroplast acquisition without the gene transfer in kleptoplastic sea slugs, Plakobranchus ocellatus.</title>
        <authorList>
            <person name="Maeda T."/>
            <person name="Takahashi S."/>
            <person name="Yoshida T."/>
            <person name="Shimamura S."/>
            <person name="Takaki Y."/>
            <person name="Nagai Y."/>
            <person name="Toyoda A."/>
            <person name="Suzuki Y."/>
            <person name="Arimoto A."/>
            <person name="Ishii H."/>
            <person name="Satoh N."/>
            <person name="Nishiyama T."/>
            <person name="Hasebe M."/>
            <person name="Maruyama T."/>
            <person name="Minagawa J."/>
            <person name="Obokata J."/>
            <person name="Shigenobu S."/>
        </authorList>
    </citation>
    <scope>NUCLEOTIDE SEQUENCE [LARGE SCALE GENOMIC DNA]</scope>
</reference>
<evidence type="ECO:0000256" key="1">
    <source>
        <dbReference type="SAM" id="Coils"/>
    </source>
</evidence>
<name>A0AAV4BGH3_9GAST</name>
<dbReference type="AlphaFoldDB" id="A0AAV4BGH3"/>
<feature type="coiled-coil region" evidence="1">
    <location>
        <begin position="275"/>
        <end position="379"/>
    </location>
</feature>
<keyword evidence="1" id="KW-0175">Coiled coil</keyword>
<sequence>MATPVASDCTARSVTAALSANSDWITAIKDEEQYHALRRTFLAQGKGRRPDLPPITVTNKLILQLHALRQEGNESWKKLETWFLSICPEVASARIRPLVEKTIKKVEILTDKERDQFLSLSLDLDFISTKLSSVGITRATIRHPPSPGSLNSVNCGLVIELEQFCKTNNIPKDIFYQWLAAFYVDISRTVFEKSVCGLLKDFKKIQKNRNFDPQGYELFCNSDFSTKFIDTPQCDLIPQTVKRKCDSQNRPVLSPQKSKIDPNFKLQEQVTKSLLRDEQVKNASLQNDIISIQQRILNLTNENEQLKLELKNAKYQKWRAEKSLEDFKEKISEAKENHESVVQNLKIENNDLKVHLEKKNEKLKKVKTERKELQKYVEELTPK</sequence>
<keyword evidence="3" id="KW-1185">Reference proteome</keyword>
<evidence type="ECO:0000313" key="2">
    <source>
        <dbReference type="EMBL" id="GFO19536.1"/>
    </source>
</evidence>
<accession>A0AAV4BGH3</accession>
<protein>
    <submittedName>
        <fullName evidence="2">Uncharacterized protein</fullName>
    </submittedName>
</protein>
<comment type="caution">
    <text evidence="2">The sequence shown here is derived from an EMBL/GenBank/DDBJ whole genome shotgun (WGS) entry which is preliminary data.</text>
</comment>
<dbReference type="Proteomes" id="UP000735302">
    <property type="component" value="Unassembled WGS sequence"/>
</dbReference>
<evidence type="ECO:0000313" key="3">
    <source>
        <dbReference type="Proteomes" id="UP000735302"/>
    </source>
</evidence>